<proteinExistence type="predicted"/>
<accession>A0AAE3R1G2</accession>
<gene>
    <name evidence="1" type="ORF">QNI22_15005</name>
</gene>
<name>A0AAE3R1G2_9BACT</name>
<evidence type="ECO:0000313" key="1">
    <source>
        <dbReference type="EMBL" id="MDJ1501974.1"/>
    </source>
</evidence>
<dbReference type="AlphaFoldDB" id="A0AAE3R1G2"/>
<dbReference type="Proteomes" id="UP001232063">
    <property type="component" value="Unassembled WGS sequence"/>
</dbReference>
<keyword evidence="2" id="KW-1185">Reference proteome</keyword>
<comment type="caution">
    <text evidence="1">The sequence shown here is derived from an EMBL/GenBank/DDBJ whole genome shotgun (WGS) entry which is preliminary data.</text>
</comment>
<sequence length="104" mass="11922">MTLPKKGFRTLTINGELFVWRVRKRISVLEEIGGPLIVPVQYMKGGQLLLINTGYKRLQSIGNPNLIKQITPSLIEKCIRKAINEGWRYRQKGKPMEISAEELD</sequence>
<protein>
    <submittedName>
        <fullName evidence="1">Uncharacterized protein</fullName>
    </submittedName>
</protein>
<organism evidence="1 2">
    <name type="scientific">Xanthocytophaga agilis</name>
    <dbReference type="NCBI Taxonomy" id="3048010"/>
    <lineage>
        <taxon>Bacteria</taxon>
        <taxon>Pseudomonadati</taxon>
        <taxon>Bacteroidota</taxon>
        <taxon>Cytophagia</taxon>
        <taxon>Cytophagales</taxon>
        <taxon>Rhodocytophagaceae</taxon>
        <taxon>Xanthocytophaga</taxon>
    </lineage>
</organism>
<reference evidence="1" key="1">
    <citation type="submission" date="2023-05" db="EMBL/GenBank/DDBJ databases">
        <authorList>
            <person name="Zhang X."/>
        </authorList>
    </citation>
    <scope>NUCLEOTIDE SEQUENCE</scope>
    <source>
        <strain evidence="1">BD1B2-1</strain>
    </source>
</reference>
<dbReference type="EMBL" id="JASJOU010000004">
    <property type="protein sequence ID" value="MDJ1501974.1"/>
    <property type="molecule type" value="Genomic_DNA"/>
</dbReference>
<dbReference type="RefSeq" id="WP_314511733.1">
    <property type="nucleotide sequence ID" value="NZ_JASJOU010000004.1"/>
</dbReference>
<evidence type="ECO:0000313" key="2">
    <source>
        <dbReference type="Proteomes" id="UP001232063"/>
    </source>
</evidence>